<accession>A0ABQ5AAR9</accession>
<reference evidence="1" key="2">
    <citation type="submission" date="2022-01" db="EMBL/GenBank/DDBJ databases">
        <authorList>
            <person name="Yamashiro T."/>
            <person name="Shiraishi A."/>
            <person name="Satake H."/>
            <person name="Nakayama K."/>
        </authorList>
    </citation>
    <scope>NUCLEOTIDE SEQUENCE</scope>
</reference>
<name>A0ABQ5AAR9_9ASTR</name>
<dbReference type="EMBL" id="BQNB010012061">
    <property type="protein sequence ID" value="GJS98676.1"/>
    <property type="molecule type" value="Genomic_DNA"/>
</dbReference>
<comment type="caution">
    <text evidence="1">The sequence shown here is derived from an EMBL/GenBank/DDBJ whole genome shotgun (WGS) entry which is preliminary data.</text>
</comment>
<evidence type="ECO:0000313" key="1">
    <source>
        <dbReference type="EMBL" id="GJS98676.1"/>
    </source>
</evidence>
<sequence length="195" mass="22117">MTLYARAEAAEQWDMIREDSLMIFRDRTFETMPTTKQGISFDAIEQLISQCVADAMMAYEANRSIGNGSHNEISGGAGGAMHTSRGWNSHVKTIGIDAAYEMSWKELMKMMTEVYCLRNEIQKMETELWNLTVKGMVPTAEKKIKSYIWGLTENIKGNVTSSEPTRFQFAIIMAHSLMDQVVRASSARQAENKRR</sequence>
<proteinExistence type="predicted"/>
<keyword evidence="2" id="KW-1185">Reference proteome</keyword>
<dbReference type="Proteomes" id="UP001151760">
    <property type="component" value="Unassembled WGS sequence"/>
</dbReference>
<protein>
    <recommendedName>
        <fullName evidence="3">Reverse transcriptase domain-containing protein</fullName>
    </recommendedName>
</protein>
<organism evidence="1 2">
    <name type="scientific">Tanacetum coccineum</name>
    <dbReference type="NCBI Taxonomy" id="301880"/>
    <lineage>
        <taxon>Eukaryota</taxon>
        <taxon>Viridiplantae</taxon>
        <taxon>Streptophyta</taxon>
        <taxon>Embryophyta</taxon>
        <taxon>Tracheophyta</taxon>
        <taxon>Spermatophyta</taxon>
        <taxon>Magnoliopsida</taxon>
        <taxon>eudicotyledons</taxon>
        <taxon>Gunneridae</taxon>
        <taxon>Pentapetalae</taxon>
        <taxon>asterids</taxon>
        <taxon>campanulids</taxon>
        <taxon>Asterales</taxon>
        <taxon>Asteraceae</taxon>
        <taxon>Asteroideae</taxon>
        <taxon>Anthemideae</taxon>
        <taxon>Anthemidinae</taxon>
        <taxon>Tanacetum</taxon>
    </lineage>
</organism>
<gene>
    <name evidence="1" type="ORF">Tco_0819846</name>
</gene>
<evidence type="ECO:0008006" key="3">
    <source>
        <dbReference type="Google" id="ProtNLM"/>
    </source>
</evidence>
<evidence type="ECO:0000313" key="2">
    <source>
        <dbReference type="Proteomes" id="UP001151760"/>
    </source>
</evidence>
<reference evidence="1" key="1">
    <citation type="journal article" date="2022" name="Int. J. Mol. Sci.">
        <title>Draft Genome of Tanacetum Coccineum: Genomic Comparison of Closely Related Tanacetum-Family Plants.</title>
        <authorList>
            <person name="Yamashiro T."/>
            <person name="Shiraishi A."/>
            <person name="Nakayama K."/>
            <person name="Satake H."/>
        </authorList>
    </citation>
    <scope>NUCLEOTIDE SEQUENCE</scope>
</reference>